<keyword evidence="2" id="KW-1185">Reference proteome</keyword>
<evidence type="ECO:0000313" key="2">
    <source>
        <dbReference type="Proteomes" id="UP000631300"/>
    </source>
</evidence>
<comment type="caution">
    <text evidence="1">The sequence shown here is derived from an EMBL/GenBank/DDBJ whole genome shotgun (WGS) entry which is preliminary data.</text>
</comment>
<name>A0A918N095_9ALTE</name>
<protein>
    <submittedName>
        <fullName evidence="1">Uncharacterized protein</fullName>
    </submittedName>
</protein>
<organism evidence="1 2">
    <name type="scientific">Alteromonas halophila</name>
    <dbReference type="NCBI Taxonomy" id="516698"/>
    <lineage>
        <taxon>Bacteria</taxon>
        <taxon>Pseudomonadati</taxon>
        <taxon>Pseudomonadota</taxon>
        <taxon>Gammaproteobacteria</taxon>
        <taxon>Alteromonadales</taxon>
        <taxon>Alteromonadaceae</taxon>
        <taxon>Alteromonas/Salinimonas group</taxon>
        <taxon>Alteromonas</taxon>
    </lineage>
</organism>
<accession>A0A918N095</accession>
<dbReference type="Proteomes" id="UP000631300">
    <property type="component" value="Unassembled WGS sequence"/>
</dbReference>
<dbReference type="AlphaFoldDB" id="A0A918N095"/>
<reference evidence="1" key="1">
    <citation type="journal article" date="2014" name="Int. J. Syst. Evol. Microbiol.">
        <title>Complete genome sequence of Corynebacterium casei LMG S-19264T (=DSM 44701T), isolated from a smear-ripened cheese.</title>
        <authorList>
            <consortium name="US DOE Joint Genome Institute (JGI-PGF)"/>
            <person name="Walter F."/>
            <person name="Albersmeier A."/>
            <person name="Kalinowski J."/>
            <person name="Ruckert C."/>
        </authorList>
    </citation>
    <scope>NUCLEOTIDE SEQUENCE</scope>
    <source>
        <strain evidence="1">KCTC 22164</strain>
    </source>
</reference>
<sequence>MDVSNQHLKELLEKTDNAFKALMQAPDSTELNQAYDRAKLDLDSYVSSLRHTLNQRRSQR</sequence>
<reference evidence="1" key="2">
    <citation type="submission" date="2020-09" db="EMBL/GenBank/DDBJ databases">
        <authorList>
            <person name="Sun Q."/>
            <person name="Kim S."/>
        </authorList>
    </citation>
    <scope>NUCLEOTIDE SEQUENCE</scope>
    <source>
        <strain evidence="1">KCTC 22164</strain>
    </source>
</reference>
<proteinExistence type="predicted"/>
<evidence type="ECO:0000313" key="1">
    <source>
        <dbReference type="EMBL" id="GGW92981.1"/>
    </source>
</evidence>
<dbReference type="EMBL" id="BMXP01000009">
    <property type="protein sequence ID" value="GGW92981.1"/>
    <property type="molecule type" value="Genomic_DNA"/>
</dbReference>
<gene>
    <name evidence="1" type="ORF">GCM10007391_29050</name>
</gene>
<dbReference type="RefSeq" id="WP_189407737.1">
    <property type="nucleotide sequence ID" value="NZ_BMXP01000009.1"/>
</dbReference>